<name>A0A7Y0YI25_9ACTO</name>
<comment type="caution">
    <text evidence="2">The sequence shown here is derived from an EMBL/GenBank/DDBJ whole genome shotgun (WGS) entry which is preliminary data.</text>
</comment>
<dbReference type="Proteomes" id="UP000575397">
    <property type="component" value="Unassembled WGS sequence"/>
</dbReference>
<feature type="transmembrane region" description="Helical" evidence="1">
    <location>
        <begin position="380"/>
        <end position="400"/>
    </location>
</feature>
<evidence type="ECO:0000313" key="3">
    <source>
        <dbReference type="Proteomes" id="UP000575397"/>
    </source>
</evidence>
<keyword evidence="1" id="KW-0812">Transmembrane</keyword>
<sequence>MPLEVSAFVVTSGETPYLAATLLAVSRQTTPLKSVYVIDVSTSGVARRVGTQILTAPGARNLGAALEQARLSPDFPKLESGAAIWLLHDDSAPDATCLEEQLRVFAASDDTVVVGAKQRAWDKAAQLLEVGIQATASGRRLQEMDAGEIDQGQYDGRSDVLAVGTAAMLVDWDTYLELEGFDPQLGSFGDGLEFCRRVHLAGYRVQVAPRAVVYHKLAGYYGLRGPDGGRPTRATRLAEEKDALEPEPKRSFTPRRVAQLHNWLVAAPWWQFIFLPLVVLILGIIRIGWRIVTKEPKLAAGELKATLVTVFHPVGVWRARLKRARHQRVPSRALKPLQIKGRQIWQAKVTLRKIAKDARKPLITDQQARQNYIIEKNIDAGLSLVVALILLMISLLAGRFALGGVAGGALPSLPEASSEFWAHLISGWLPAGLGYGSQILAADPLGLLLGILGVCLGTVGIKSPVILAILGFATLPVAWLAAWWAAAVMTTSRPLRITAALSWVLSPALLASLGAGQISGWILAWAIPLFAGALARASGAGHTQIVMGDGNEPVEITVESARIIQAGLAALAGFVAVCAAQVLIVPLVLLLGLGFMRGVSRIPADYSPSGLSPHEAAPKASQALKATHARLAFRHLLIILLPSAWLVLPMLLRTLSHPNQWPLWVSTLGVPQESPTPNWMDLLTGWPLSLRQVHLALPLPGWQWLAVAPVLLALIVTLVSVVVPGHSLASHWAVILALCGLAIAGLSGVTPVAVHEAHAVTAWAGPGLAVYHAGLLTAAVTFWNRLRLDTPLQVAGWVEKTCRVGLAVAVFIPVVGVAPGLISEIVHPRASDFGRLQAFHEEMLPATVVNGQTGSQQQRCLNLVVQAAPNQSILVEASVWRGWRDTVFEAAPWVKLKNYQNVSGMRSPDAADTVLSQTVAAVLGGDTPRLSEQLASLDIHFIVVANGDSEPVRHLVNLLDSTADLERVTQTAAGTVWRLGDDSQAGLVRVASAHWIGGRPSWPTEKNQAMALSGRVPGQVALPAGSEGRLMALSERRDANFMLHLDGKPLSAVDNGQWNNLYRLPGGKGSLQIRYAYLPYQLWGAVLVLWLFIAFAAALPLRRVSEVKV</sequence>
<evidence type="ECO:0000313" key="2">
    <source>
        <dbReference type="EMBL" id="NMX03675.1"/>
    </source>
</evidence>
<dbReference type="SUPFAM" id="SSF53448">
    <property type="entry name" value="Nucleotide-diphospho-sugar transferases"/>
    <property type="match status" value="1"/>
</dbReference>
<keyword evidence="1" id="KW-1133">Transmembrane helix</keyword>
<dbReference type="PANTHER" id="PTHR43685">
    <property type="entry name" value="GLYCOSYLTRANSFERASE"/>
    <property type="match status" value="1"/>
</dbReference>
<gene>
    <name evidence="2" type="ORF">HHJ77_06990</name>
</gene>
<feature type="transmembrane region" description="Helical" evidence="1">
    <location>
        <begin position="760"/>
        <end position="783"/>
    </location>
</feature>
<feature type="transmembrane region" description="Helical" evidence="1">
    <location>
        <begin position="269"/>
        <end position="289"/>
    </location>
</feature>
<feature type="transmembrane region" description="Helical" evidence="1">
    <location>
        <begin position="568"/>
        <end position="593"/>
    </location>
</feature>
<dbReference type="PANTHER" id="PTHR43685:SF3">
    <property type="entry name" value="SLR2126 PROTEIN"/>
    <property type="match status" value="1"/>
</dbReference>
<protein>
    <submittedName>
        <fullName evidence="2">Glycosyltransferase family 2 protein</fullName>
    </submittedName>
</protein>
<feature type="transmembrane region" description="Helical" evidence="1">
    <location>
        <begin position="804"/>
        <end position="822"/>
    </location>
</feature>
<feature type="transmembrane region" description="Helical" evidence="1">
    <location>
        <begin position="732"/>
        <end position="754"/>
    </location>
</feature>
<dbReference type="Pfam" id="PF13641">
    <property type="entry name" value="Glyco_tranf_2_3"/>
    <property type="match status" value="1"/>
</dbReference>
<dbReference type="RefSeq" id="WP_169762782.1">
    <property type="nucleotide sequence ID" value="NZ_JABCUS010000013.1"/>
</dbReference>
<feature type="transmembrane region" description="Helical" evidence="1">
    <location>
        <begin position="631"/>
        <end position="652"/>
    </location>
</feature>
<feature type="transmembrane region" description="Helical" evidence="1">
    <location>
        <begin position="1080"/>
        <end position="1101"/>
    </location>
</feature>
<dbReference type="EMBL" id="JABCUS010000013">
    <property type="protein sequence ID" value="NMX03675.1"/>
    <property type="molecule type" value="Genomic_DNA"/>
</dbReference>
<dbReference type="InterPro" id="IPR029044">
    <property type="entry name" value="Nucleotide-diphossugar_trans"/>
</dbReference>
<feature type="transmembrane region" description="Helical" evidence="1">
    <location>
        <begin position="467"/>
        <end position="488"/>
    </location>
</feature>
<reference evidence="2 3" key="1">
    <citation type="submission" date="2020-04" db="EMBL/GenBank/DDBJ databases">
        <title>Antimicrobial susceptibility and clonality of vaginal-derived multi-drug resistant Mobiluncus isolates in China.</title>
        <authorList>
            <person name="Zhang X."/>
        </authorList>
    </citation>
    <scope>NUCLEOTIDE SEQUENCE [LARGE SCALE GENOMIC DNA]</scope>
    <source>
        <strain evidence="2 3">12</strain>
    </source>
</reference>
<dbReference type="AlphaFoldDB" id="A0A7Y0YI25"/>
<proteinExistence type="predicted"/>
<feature type="transmembrane region" description="Helical" evidence="1">
    <location>
        <begin position="444"/>
        <end position="461"/>
    </location>
</feature>
<dbReference type="InterPro" id="IPR050834">
    <property type="entry name" value="Glycosyltransf_2"/>
</dbReference>
<accession>A0A7Y0YI25</accession>
<organism evidence="2 3">
    <name type="scientific">Mobiluncus mulieris</name>
    <dbReference type="NCBI Taxonomy" id="2052"/>
    <lineage>
        <taxon>Bacteria</taxon>
        <taxon>Bacillati</taxon>
        <taxon>Actinomycetota</taxon>
        <taxon>Actinomycetes</taxon>
        <taxon>Actinomycetales</taxon>
        <taxon>Actinomycetaceae</taxon>
        <taxon>Mobiluncus</taxon>
    </lineage>
</organism>
<keyword evidence="2" id="KW-0808">Transferase</keyword>
<evidence type="ECO:0000256" key="1">
    <source>
        <dbReference type="SAM" id="Phobius"/>
    </source>
</evidence>
<keyword evidence="1" id="KW-0472">Membrane</keyword>
<feature type="transmembrane region" description="Helical" evidence="1">
    <location>
        <begin position="702"/>
        <end position="723"/>
    </location>
</feature>
<feature type="transmembrane region" description="Helical" evidence="1">
    <location>
        <begin position="500"/>
        <end position="527"/>
    </location>
</feature>
<dbReference type="GO" id="GO:0016740">
    <property type="term" value="F:transferase activity"/>
    <property type="evidence" value="ECO:0007669"/>
    <property type="project" value="UniProtKB-KW"/>
</dbReference>
<dbReference type="Gene3D" id="3.90.550.10">
    <property type="entry name" value="Spore Coat Polysaccharide Biosynthesis Protein SpsA, Chain A"/>
    <property type="match status" value="1"/>
</dbReference>